<protein>
    <recommendedName>
        <fullName evidence="5">Probable membrane transporter protein</fullName>
    </recommendedName>
</protein>
<reference evidence="6 7" key="1">
    <citation type="submission" date="2022-07" db="EMBL/GenBank/DDBJ databases">
        <title>Genome sequence of Terrisporobacter mayombei DSM6539.</title>
        <authorList>
            <person name="Boeer T."/>
            <person name="Bengelsdorf F.R."/>
            <person name="Daniel R."/>
            <person name="Poehlein A."/>
        </authorList>
    </citation>
    <scope>NUCLEOTIDE SEQUENCE [LARGE SCALE GENOMIC DNA]</scope>
    <source>
        <strain evidence="6 7">DSM 6539</strain>
    </source>
</reference>
<sequence>MVLFLRVAIVVWCSIFIFYLIKDCINHKEDFKKGHLVTYGIMGAVLNFLDTLGVGSNATQMAFFKFTKLSPDDELPGNGNVVFAVPVAAEFILFLNIVEVDPVTLISMLIASIIGATLGARVVTKLPINTLRSILSVTLLFVAMLLIARLLGVGPFAIVGTATALTGSKLIIGIVVNFILGALMTVGVGLYAPCMALVALLGMDITAAFPIMMGSCAFLMPPASIQFVKTGKYNRPAAAVASVTGIIGVLIAYFFVKSMPTTILTWIVSLVLVYMSLNFAKTVLKERKNSINDETSKS</sequence>
<feature type="transmembrane region" description="Helical" evidence="5">
    <location>
        <begin position="262"/>
        <end position="280"/>
    </location>
</feature>
<name>A0ABY9PZ60_9FIRM</name>
<feature type="transmembrane region" description="Helical" evidence="5">
    <location>
        <begin position="237"/>
        <end position="256"/>
    </location>
</feature>
<evidence type="ECO:0000313" key="6">
    <source>
        <dbReference type="EMBL" id="WMT80548.1"/>
    </source>
</evidence>
<feature type="transmembrane region" description="Helical" evidence="5">
    <location>
        <begin position="79"/>
        <end position="98"/>
    </location>
</feature>
<feature type="transmembrane region" description="Helical" evidence="5">
    <location>
        <begin position="6"/>
        <end position="25"/>
    </location>
</feature>
<feature type="transmembrane region" description="Helical" evidence="5">
    <location>
        <begin position="135"/>
        <end position="158"/>
    </location>
</feature>
<dbReference type="Pfam" id="PF01925">
    <property type="entry name" value="TauE"/>
    <property type="match status" value="1"/>
</dbReference>
<proteinExistence type="inferred from homology"/>
<dbReference type="EMBL" id="CP101637">
    <property type="protein sequence ID" value="WMT80548.1"/>
    <property type="molecule type" value="Genomic_DNA"/>
</dbReference>
<organism evidence="6 7">
    <name type="scientific">Terrisporobacter mayombei</name>
    <dbReference type="NCBI Taxonomy" id="1541"/>
    <lineage>
        <taxon>Bacteria</taxon>
        <taxon>Bacillati</taxon>
        <taxon>Bacillota</taxon>
        <taxon>Clostridia</taxon>
        <taxon>Peptostreptococcales</taxon>
        <taxon>Peptostreptococcaceae</taxon>
        <taxon>Terrisporobacter</taxon>
    </lineage>
</organism>
<keyword evidence="4 5" id="KW-0472">Membrane</keyword>
<feature type="transmembrane region" description="Helical" evidence="5">
    <location>
        <begin position="105"/>
        <end position="123"/>
    </location>
</feature>
<dbReference type="Proteomes" id="UP001235030">
    <property type="component" value="Chromosome"/>
</dbReference>
<evidence type="ECO:0000256" key="4">
    <source>
        <dbReference type="ARBA" id="ARBA00023136"/>
    </source>
</evidence>
<feature type="transmembrane region" description="Helical" evidence="5">
    <location>
        <begin position="37"/>
        <end position="59"/>
    </location>
</feature>
<evidence type="ECO:0000256" key="2">
    <source>
        <dbReference type="ARBA" id="ARBA00022692"/>
    </source>
</evidence>
<feature type="transmembrane region" description="Helical" evidence="5">
    <location>
        <begin position="170"/>
        <end position="192"/>
    </location>
</feature>
<dbReference type="PANTHER" id="PTHR43483">
    <property type="entry name" value="MEMBRANE TRANSPORTER PROTEIN HI_0806-RELATED"/>
    <property type="match status" value="1"/>
</dbReference>
<gene>
    <name evidence="6" type="ORF">TEMA_08670</name>
</gene>
<comment type="similarity">
    <text evidence="5">Belongs to the 4-toluene sulfonate uptake permease (TSUP) (TC 2.A.102) family.</text>
</comment>
<keyword evidence="3 5" id="KW-1133">Transmembrane helix</keyword>
<keyword evidence="5" id="KW-1003">Cell membrane</keyword>
<dbReference type="RefSeq" id="WP_228104789.1">
    <property type="nucleotide sequence ID" value="NZ_CP101637.1"/>
</dbReference>
<keyword evidence="7" id="KW-1185">Reference proteome</keyword>
<evidence type="ECO:0000256" key="3">
    <source>
        <dbReference type="ARBA" id="ARBA00022989"/>
    </source>
</evidence>
<evidence type="ECO:0000256" key="5">
    <source>
        <dbReference type="RuleBase" id="RU363041"/>
    </source>
</evidence>
<dbReference type="PANTHER" id="PTHR43483:SF3">
    <property type="entry name" value="MEMBRANE TRANSPORTER PROTEIN HI_0806-RELATED"/>
    <property type="match status" value="1"/>
</dbReference>
<evidence type="ECO:0000313" key="7">
    <source>
        <dbReference type="Proteomes" id="UP001235030"/>
    </source>
</evidence>
<evidence type="ECO:0000256" key="1">
    <source>
        <dbReference type="ARBA" id="ARBA00004141"/>
    </source>
</evidence>
<keyword evidence="2 5" id="KW-0812">Transmembrane</keyword>
<comment type="subcellular location">
    <subcellularLocation>
        <location evidence="5">Cell membrane</location>
        <topology evidence="5">Multi-pass membrane protein</topology>
    </subcellularLocation>
    <subcellularLocation>
        <location evidence="1">Membrane</location>
        <topology evidence="1">Multi-pass membrane protein</topology>
    </subcellularLocation>
</comment>
<dbReference type="InterPro" id="IPR002781">
    <property type="entry name" value="TM_pro_TauE-like"/>
</dbReference>
<feature type="transmembrane region" description="Helical" evidence="5">
    <location>
        <begin position="198"/>
        <end position="225"/>
    </location>
</feature>
<accession>A0ABY9PZ60</accession>